<name>A0A0W8FN99_9ZZZZ</name>
<sequence>MSILSTSCEILRASIFNTSFARLIMFCFFIISLCLYLTMKIIIF</sequence>
<keyword evidence="1" id="KW-1133">Transmembrane helix</keyword>
<keyword evidence="1" id="KW-0812">Transmembrane</keyword>
<feature type="transmembrane region" description="Helical" evidence="1">
    <location>
        <begin position="20"/>
        <end position="39"/>
    </location>
</feature>
<reference evidence="2" key="1">
    <citation type="journal article" date="2015" name="Proc. Natl. Acad. Sci. U.S.A.">
        <title>Networks of energetic and metabolic interactions define dynamics in microbial communities.</title>
        <authorList>
            <person name="Embree M."/>
            <person name="Liu J.K."/>
            <person name="Al-Bassam M.M."/>
            <person name="Zengler K."/>
        </authorList>
    </citation>
    <scope>NUCLEOTIDE SEQUENCE</scope>
</reference>
<evidence type="ECO:0000313" key="2">
    <source>
        <dbReference type="EMBL" id="KUG22276.1"/>
    </source>
</evidence>
<protein>
    <submittedName>
        <fullName evidence="2">Uncharacterized protein</fullName>
    </submittedName>
</protein>
<evidence type="ECO:0000256" key="1">
    <source>
        <dbReference type="SAM" id="Phobius"/>
    </source>
</evidence>
<dbReference type="EMBL" id="LNQE01000975">
    <property type="protein sequence ID" value="KUG22276.1"/>
    <property type="molecule type" value="Genomic_DNA"/>
</dbReference>
<organism evidence="2">
    <name type="scientific">hydrocarbon metagenome</name>
    <dbReference type="NCBI Taxonomy" id="938273"/>
    <lineage>
        <taxon>unclassified sequences</taxon>
        <taxon>metagenomes</taxon>
        <taxon>ecological metagenomes</taxon>
    </lineage>
</organism>
<proteinExistence type="predicted"/>
<dbReference type="AlphaFoldDB" id="A0A0W8FN99"/>
<keyword evidence="1" id="KW-0472">Membrane</keyword>
<comment type="caution">
    <text evidence="2">The sequence shown here is derived from an EMBL/GenBank/DDBJ whole genome shotgun (WGS) entry which is preliminary data.</text>
</comment>
<accession>A0A0W8FN99</accession>
<gene>
    <name evidence="2" type="ORF">ASZ90_007908</name>
</gene>